<name>A0A0F9N5B6_9ZZZZ</name>
<comment type="caution">
    <text evidence="2">The sequence shown here is derived from an EMBL/GenBank/DDBJ whole genome shotgun (WGS) entry which is preliminary data.</text>
</comment>
<dbReference type="EMBL" id="LAZR01003950">
    <property type="protein sequence ID" value="KKN13189.1"/>
    <property type="molecule type" value="Genomic_DNA"/>
</dbReference>
<evidence type="ECO:0000259" key="1">
    <source>
        <dbReference type="Pfam" id="PF12684"/>
    </source>
</evidence>
<dbReference type="Gene3D" id="3.90.320.10">
    <property type="match status" value="1"/>
</dbReference>
<organism evidence="2">
    <name type="scientific">marine sediment metagenome</name>
    <dbReference type="NCBI Taxonomy" id="412755"/>
    <lineage>
        <taxon>unclassified sequences</taxon>
        <taxon>metagenomes</taxon>
        <taxon>ecological metagenomes</taxon>
    </lineage>
</organism>
<gene>
    <name evidence="2" type="ORF">LCGC14_1008870</name>
</gene>
<dbReference type="InterPro" id="IPR024432">
    <property type="entry name" value="Put_RecE_PDDEXK-like_dom"/>
</dbReference>
<proteinExistence type="predicted"/>
<reference evidence="2" key="1">
    <citation type="journal article" date="2015" name="Nature">
        <title>Complex archaea that bridge the gap between prokaryotes and eukaryotes.</title>
        <authorList>
            <person name="Spang A."/>
            <person name="Saw J.H."/>
            <person name="Jorgensen S.L."/>
            <person name="Zaremba-Niedzwiedzka K."/>
            <person name="Martijn J."/>
            <person name="Lind A.E."/>
            <person name="van Eijk R."/>
            <person name="Schleper C."/>
            <person name="Guy L."/>
            <person name="Ettema T.J."/>
        </authorList>
    </citation>
    <scope>NUCLEOTIDE SEQUENCE</scope>
</reference>
<accession>A0A0F9N5B6</accession>
<protein>
    <recommendedName>
        <fullName evidence="1">Putative exodeoxyribonuclease 8 PDDEXK-like domain-containing protein</fullName>
    </recommendedName>
</protein>
<evidence type="ECO:0000313" key="2">
    <source>
        <dbReference type="EMBL" id="KKN13189.1"/>
    </source>
</evidence>
<sequence length="318" mass="37308">MNLPLISKPGEIPNETYHNGEDYIEFCSSSNLKLMLTSPKYARYSLDNPKEIESEAKSQGAVYHSMLASLTNAGDLTQFNQEYFIFDPPKNPKTQEPYGFTTKTYQEAVECEMNSNSGKLPCSENEKKVTESMIDELLNGNPHLSPKVKYMIKIGIAEQSHFCEHLGQKFKYRTDLKTDRKIVDWKKTRLGFPKPDVWSREIIKYNYHISAAFYQFFEFMLTGKWKDFYWIVQESEPPYDFLIHSASNWTYDYSGGVVEMNTGALMFTKLLDYWILSCERNQWPGYSIFLQPDWKKQRIGYPSVPGWYKNQMFEFFDK</sequence>
<dbReference type="InterPro" id="IPR011604">
    <property type="entry name" value="PDDEXK-like_dom_sf"/>
</dbReference>
<dbReference type="Pfam" id="PF12684">
    <property type="entry name" value="DUF3799"/>
    <property type="match status" value="1"/>
</dbReference>
<dbReference type="AlphaFoldDB" id="A0A0F9N5B6"/>
<feature type="domain" description="Putative exodeoxyribonuclease 8 PDDEXK-like" evidence="1">
    <location>
        <begin position="28"/>
        <end position="267"/>
    </location>
</feature>